<keyword evidence="5 13" id="KW-0597">Phosphoprotein</keyword>
<dbReference type="InterPro" id="IPR036097">
    <property type="entry name" value="HisK_dim/P_sf"/>
</dbReference>
<evidence type="ECO:0000259" key="15">
    <source>
        <dbReference type="PROSITE" id="PS50109"/>
    </source>
</evidence>
<dbReference type="PANTHER" id="PTHR45339:SF1">
    <property type="entry name" value="HYBRID SIGNAL TRANSDUCTION HISTIDINE KINASE J"/>
    <property type="match status" value="1"/>
</dbReference>
<evidence type="ECO:0000256" key="14">
    <source>
        <dbReference type="SAM" id="MobiDB-lite"/>
    </source>
</evidence>
<evidence type="ECO:0000256" key="1">
    <source>
        <dbReference type="ARBA" id="ARBA00000085"/>
    </source>
</evidence>
<dbReference type="EMBL" id="JBANFI010000004">
    <property type="protein sequence ID" value="MFK7160913.1"/>
    <property type="molecule type" value="Genomic_DNA"/>
</dbReference>
<dbReference type="PANTHER" id="PTHR45339">
    <property type="entry name" value="HYBRID SIGNAL TRANSDUCTION HISTIDINE KINASE J"/>
    <property type="match status" value="1"/>
</dbReference>
<dbReference type="PROSITE" id="PS50109">
    <property type="entry name" value="HIS_KIN"/>
    <property type="match status" value="1"/>
</dbReference>
<dbReference type="SUPFAM" id="SSF52172">
    <property type="entry name" value="CheY-like"/>
    <property type="match status" value="2"/>
</dbReference>
<accession>A0ABW8PXA5</accession>
<dbReference type="Pfam" id="PF02518">
    <property type="entry name" value="HATPase_c"/>
    <property type="match status" value="1"/>
</dbReference>
<name>A0ABW8PXA5_9GAMM</name>
<dbReference type="Pfam" id="PF00072">
    <property type="entry name" value="Response_reg"/>
    <property type="match status" value="2"/>
</dbReference>
<dbReference type="InterPro" id="IPR008207">
    <property type="entry name" value="Sig_transdc_His_kin_Hpt_dom"/>
</dbReference>
<proteinExistence type="predicted"/>
<evidence type="ECO:0000256" key="13">
    <source>
        <dbReference type="PROSITE-ProRule" id="PRU00169"/>
    </source>
</evidence>
<dbReference type="SUPFAM" id="SSF47226">
    <property type="entry name" value="Histidine-containing phosphotransfer domain, HPT domain"/>
    <property type="match status" value="1"/>
</dbReference>
<dbReference type="InterPro" id="IPR003661">
    <property type="entry name" value="HisK_dim/P_dom"/>
</dbReference>
<dbReference type="CDD" id="cd16922">
    <property type="entry name" value="HATPase_EvgS-ArcB-TorS-like"/>
    <property type="match status" value="1"/>
</dbReference>
<dbReference type="InterPro" id="IPR001789">
    <property type="entry name" value="Sig_transdc_resp-reg_receiver"/>
</dbReference>
<dbReference type="Gene3D" id="3.30.565.10">
    <property type="entry name" value="Histidine kinase-like ATPase, C-terminal domain"/>
    <property type="match status" value="1"/>
</dbReference>
<evidence type="ECO:0000256" key="12">
    <source>
        <dbReference type="PROSITE-ProRule" id="PRU00110"/>
    </source>
</evidence>
<dbReference type="Pfam" id="PF00512">
    <property type="entry name" value="HisKA"/>
    <property type="match status" value="1"/>
</dbReference>
<evidence type="ECO:0000256" key="10">
    <source>
        <dbReference type="ARBA" id="ARBA00023012"/>
    </source>
</evidence>
<dbReference type="Gene3D" id="1.10.287.130">
    <property type="match status" value="1"/>
</dbReference>
<dbReference type="EC" id="2.7.13.3" evidence="3"/>
<dbReference type="PRINTS" id="PR00344">
    <property type="entry name" value="BCTRLSENSOR"/>
</dbReference>
<protein>
    <recommendedName>
        <fullName evidence="3">histidine kinase</fullName>
        <ecNumber evidence="3">2.7.13.3</ecNumber>
    </recommendedName>
</protein>
<evidence type="ECO:0000256" key="3">
    <source>
        <dbReference type="ARBA" id="ARBA00012438"/>
    </source>
</evidence>
<evidence type="ECO:0000256" key="9">
    <source>
        <dbReference type="ARBA" id="ARBA00022989"/>
    </source>
</evidence>
<dbReference type="Gene3D" id="3.30.450.40">
    <property type="match status" value="1"/>
</dbReference>
<evidence type="ECO:0000313" key="19">
    <source>
        <dbReference type="Proteomes" id="UP001621714"/>
    </source>
</evidence>
<evidence type="ECO:0000259" key="17">
    <source>
        <dbReference type="PROSITE" id="PS50894"/>
    </source>
</evidence>
<evidence type="ECO:0000256" key="2">
    <source>
        <dbReference type="ARBA" id="ARBA00004651"/>
    </source>
</evidence>
<dbReference type="SMART" id="SM00387">
    <property type="entry name" value="HATPase_c"/>
    <property type="match status" value="1"/>
</dbReference>
<evidence type="ECO:0000256" key="4">
    <source>
        <dbReference type="ARBA" id="ARBA00022475"/>
    </source>
</evidence>
<dbReference type="SMART" id="SM00448">
    <property type="entry name" value="REC"/>
    <property type="match status" value="2"/>
</dbReference>
<feature type="modified residue" description="4-aspartylphosphate" evidence="13">
    <location>
        <position position="613"/>
    </location>
</feature>
<feature type="domain" description="Response regulatory" evidence="16">
    <location>
        <begin position="563"/>
        <end position="683"/>
    </location>
</feature>
<dbReference type="InterPro" id="IPR003594">
    <property type="entry name" value="HATPase_dom"/>
</dbReference>
<feature type="domain" description="HPt" evidence="17">
    <location>
        <begin position="727"/>
        <end position="820"/>
    </location>
</feature>
<feature type="domain" description="Histidine kinase" evidence="15">
    <location>
        <begin position="188"/>
        <end position="408"/>
    </location>
</feature>
<keyword evidence="6" id="KW-0812">Transmembrane</keyword>
<dbReference type="InterPro" id="IPR036890">
    <property type="entry name" value="HATPase_C_sf"/>
</dbReference>
<comment type="catalytic activity">
    <reaction evidence="1">
        <text>ATP + protein L-histidine = ADP + protein N-phospho-L-histidine.</text>
        <dbReference type="EC" id="2.7.13.3"/>
    </reaction>
</comment>
<evidence type="ECO:0000256" key="6">
    <source>
        <dbReference type="ARBA" id="ARBA00022692"/>
    </source>
</evidence>
<dbReference type="Gene3D" id="3.40.50.2300">
    <property type="match status" value="2"/>
</dbReference>
<dbReference type="InterPro" id="IPR011006">
    <property type="entry name" value="CheY-like_superfamily"/>
</dbReference>
<dbReference type="InterPro" id="IPR029016">
    <property type="entry name" value="GAF-like_dom_sf"/>
</dbReference>
<keyword evidence="4" id="KW-1003">Cell membrane</keyword>
<dbReference type="Gene3D" id="1.20.120.160">
    <property type="entry name" value="HPT domain"/>
    <property type="match status" value="1"/>
</dbReference>
<organism evidence="18 19">
    <name type="scientific">Marinospirillum alkalitolerans</name>
    <dbReference type="NCBI Taxonomy" id="3123374"/>
    <lineage>
        <taxon>Bacteria</taxon>
        <taxon>Pseudomonadati</taxon>
        <taxon>Pseudomonadota</taxon>
        <taxon>Gammaproteobacteria</taxon>
        <taxon>Oceanospirillales</taxon>
        <taxon>Oceanospirillaceae</taxon>
        <taxon>Marinospirillum</taxon>
    </lineage>
</organism>
<dbReference type="SMART" id="SM00073">
    <property type="entry name" value="HPT"/>
    <property type="match status" value="1"/>
</dbReference>
<dbReference type="InterPro" id="IPR004358">
    <property type="entry name" value="Sig_transdc_His_kin-like_C"/>
</dbReference>
<dbReference type="InterPro" id="IPR036641">
    <property type="entry name" value="HPT_dom_sf"/>
</dbReference>
<feature type="modified residue" description="4-aspartylphosphate" evidence="13">
    <location>
        <position position="477"/>
    </location>
</feature>
<reference evidence="18 19" key="1">
    <citation type="submission" date="2024-02" db="EMBL/GenBank/DDBJ databases">
        <title>Marinospirillum sp. MEB 164 isolated from Lonar lake sediment.</title>
        <authorList>
            <person name="Joshi A."/>
            <person name="Thite S."/>
        </authorList>
    </citation>
    <scope>NUCLEOTIDE SEQUENCE [LARGE SCALE GENOMIC DNA]</scope>
    <source>
        <strain evidence="18 19">MEB164</strain>
    </source>
</reference>
<comment type="caution">
    <text evidence="18">The sequence shown here is derived from an EMBL/GenBank/DDBJ whole genome shotgun (WGS) entry which is preliminary data.</text>
</comment>
<sequence length="820" mass="90643">MKNAHPTELLYEIALSIGNSLDLKQVLKESGSTLLRVLNAQRCRVLSYQQQADTNQLLWTHELALPKDRSLKNLSQLEDQAAAELHLQLQDGFTLPRQASQLVQLEAQLPLEITRAQGSSYLLNLSGFGILILQQHTSNLSKEFLASLQKLMHKLATAALACRYEQQLQTQIRVAQAANLAKSQFLANMSHEIRTPMNGVLGMLDLVLSSQLDHEQREHLDLAKVSAKHLLDLINQLLDLSKIEAGKFDLHLEAVDLIQLISNLVKSLAPRAWEKNLALHFDFDPDCPRFAMTDPARLRQILTNLLGNALKFTHQGSITLRMQYQAQDELPMFRFCVEDTGIGIAAESLERILKPFEQGDNSTQRQYGGTGLGLTITQQLLNLQQGQLSVTSVLHHGSLFCVDLPLALASAEDLSQPAPTQGLAQRHLLLVDDSPLNRRVIGAMLEHLGACVTCCSSGAEAIIQLQQGLRPDLLLMDALMPDMDGYQATAALLEAQLIEAHQVMILTSSAIAGDAQRCQQLGITRYLAKPLSLNELKRATEEQLGIQPERHAADSPHPLGQLRLLVAEDHPINQRLVIKLLEKKGIMPLVAHNGLEALRLWQQDTALDCILMDIMMPEMDGVEATRSIRAEEARLGRPPVPIIAMTAHAMQGDEQTYLAAGMNGYITKPLETKKFYAELEKIAAQRQPSARVASPETSTNLRSATRPTPSMKLDFDWQEAVQQLGEDEELLKEVLDLFLQGLDAQRAELAEAVQQQDYPRIGQLAHTLKGLLATFAAHEAKALAQEMEATAKAGQASEAAYQALEAHLTHLLPQLHAQLN</sequence>
<feature type="domain" description="Response regulatory" evidence="16">
    <location>
        <begin position="427"/>
        <end position="544"/>
    </location>
</feature>
<keyword evidence="7" id="KW-0547">Nucleotide-binding</keyword>
<comment type="subcellular location">
    <subcellularLocation>
        <location evidence="2">Cell membrane</location>
        <topology evidence="2">Multi-pass membrane protein</topology>
    </subcellularLocation>
</comment>
<keyword evidence="8" id="KW-0067">ATP-binding</keyword>
<evidence type="ECO:0000256" key="7">
    <source>
        <dbReference type="ARBA" id="ARBA00022741"/>
    </source>
</evidence>
<dbReference type="Proteomes" id="UP001621714">
    <property type="component" value="Unassembled WGS sequence"/>
</dbReference>
<dbReference type="RefSeq" id="WP_405339093.1">
    <property type="nucleotide sequence ID" value="NZ_JBANFI010000004.1"/>
</dbReference>
<evidence type="ECO:0000259" key="16">
    <source>
        <dbReference type="PROSITE" id="PS50110"/>
    </source>
</evidence>
<dbReference type="CDD" id="cd00082">
    <property type="entry name" value="HisKA"/>
    <property type="match status" value="1"/>
</dbReference>
<feature type="compositionally biased region" description="Polar residues" evidence="14">
    <location>
        <begin position="695"/>
        <end position="707"/>
    </location>
</feature>
<dbReference type="InterPro" id="IPR005467">
    <property type="entry name" value="His_kinase_dom"/>
</dbReference>
<evidence type="ECO:0000313" key="18">
    <source>
        <dbReference type="EMBL" id="MFK7160913.1"/>
    </source>
</evidence>
<dbReference type="CDD" id="cd17546">
    <property type="entry name" value="REC_hyHK_CKI1_RcsC-like"/>
    <property type="match status" value="2"/>
</dbReference>
<evidence type="ECO:0000256" key="5">
    <source>
        <dbReference type="ARBA" id="ARBA00022553"/>
    </source>
</evidence>
<dbReference type="SUPFAM" id="SSF55874">
    <property type="entry name" value="ATPase domain of HSP90 chaperone/DNA topoisomerase II/histidine kinase"/>
    <property type="match status" value="1"/>
</dbReference>
<dbReference type="SMART" id="SM00388">
    <property type="entry name" value="HisKA"/>
    <property type="match status" value="1"/>
</dbReference>
<evidence type="ECO:0000256" key="8">
    <source>
        <dbReference type="ARBA" id="ARBA00022840"/>
    </source>
</evidence>
<keyword evidence="19" id="KW-1185">Reference proteome</keyword>
<dbReference type="PROSITE" id="PS50110">
    <property type="entry name" value="RESPONSE_REGULATORY"/>
    <property type="match status" value="2"/>
</dbReference>
<dbReference type="SUPFAM" id="SSF47384">
    <property type="entry name" value="Homodimeric domain of signal transducing histidine kinase"/>
    <property type="match status" value="1"/>
</dbReference>
<dbReference type="Pfam" id="PF01627">
    <property type="entry name" value="Hpt"/>
    <property type="match status" value="1"/>
</dbReference>
<keyword evidence="10" id="KW-0902">Two-component regulatory system</keyword>
<evidence type="ECO:0000256" key="11">
    <source>
        <dbReference type="ARBA" id="ARBA00023136"/>
    </source>
</evidence>
<keyword evidence="11" id="KW-0472">Membrane</keyword>
<feature type="region of interest" description="Disordered" evidence="14">
    <location>
        <begin position="687"/>
        <end position="707"/>
    </location>
</feature>
<feature type="modified residue" description="Phosphohistidine" evidence="12">
    <location>
        <position position="766"/>
    </location>
</feature>
<keyword evidence="9" id="KW-1133">Transmembrane helix</keyword>
<dbReference type="PROSITE" id="PS50894">
    <property type="entry name" value="HPT"/>
    <property type="match status" value="1"/>
</dbReference>
<gene>
    <name evidence="18" type="ORF">V6U78_07685</name>
</gene>